<comment type="function">
    <text evidence="3">The glycine cleavage system catalyzes the degradation of glycine. The H protein shuttles the methylamine group of glycine from the P protein to the T protein.</text>
</comment>
<dbReference type="PANTHER" id="PTHR11715">
    <property type="entry name" value="GLYCINE CLEAVAGE SYSTEM H PROTEIN"/>
    <property type="match status" value="1"/>
</dbReference>
<feature type="domain" description="Lipoyl-binding" evidence="5">
    <location>
        <begin position="24"/>
        <end position="105"/>
    </location>
</feature>
<dbReference type="SUPFAM" id="SSF51230">
    <property type="entry name" value="Single hybrid motif"/>
    <property type="match status" value="1"/>
</dbReference>
<comment type="cofactor">
    <cofactor evidence="3">
        <name>(R)-lipoate</name>
        <dbReference type="ChEBI" id="CHEBI:83088"/>
    </cofactor>
    <text evidence="3">Binds 1 lipoyl cofactor covalently.</text>
</comment>
<comment type="caution">
    <text evidence="6">The sequence shown here is derived from an EMBL/GenBank/DDBJ whole genome shotgun (WGS) entry which is preliminary data.</text>
</comment>
<dbReference type="InterPro" id="IPR011053">
    <property type="entry name" value="Single_hybrid_motif"/>
</dbReference>
<evidence type="ECO:0000259" key="5">
    <source>
        <dbReference type="PROSITE" id="PS50968"/>
    </source>
</evidence>
<evidence type="ECO:0000313" key="7">
    <source>
        <dbReference type="Proteomes" id="UP000240010"/>
    </source>
</evidence>
<dbReference type="PROSITE" id="PS50968">
    <property type="entry name" value="BIOTINYL_LIPOYL"/>
    <property type="match status" value="1"/>
</dbReference>
<dbReference type="NCBIfam" id="TIGR00527">
    <property type="entry name" value="gcvH"/>
    <property type="match status" value="1"/>
</dbReference>
<dbReference type="NCBIfam" id="NF002270">
    <property type="entry name" value="PRK01202.1"/>
    <property type="match status" value="1"/>
</dbReference>
<dbReference type="InterPro" id="IPR017453">
    <property type="entry name" value="GCV_H_sub"/>
</dbReference>
<reference evidence="6 7" key="1">
    <citation type="submission" date="2018-02" db="EMBL/GenBank/DDBJ databases">
        <title>Subsurface microbial communities from deep shales in Ohio and West Virginia, USA.</title>
        <authorList>
            <person name="Wrighton K."/>
        </authorList>
    </citation>
    <scope>NUCLEOTIDE SEQUENCE [LARGE SCALE GENOMIC DNA]</scope>
    <source>
        <strain evidence="6 7">OWC-DMM</strain>
    </source>
</reference>
<name>A0A2S6HKA7_9GAMM</name>
<dbReference type="GO" id="GO:0009249">
    <property type="term" value="P:protein lipoylation"/>
    <property type="evidence" value="ECO:0007669"/>
    <property type="project" value="TreeGrafter"/>
</dbReference>
<dbReference type="Proteomes" id="UP000240010">
    <property type="component" value="Unassembled WGS sequence"/>
</dbReference>
<dbReference type="InterPro" id="IPR033753">
    <property type="entry name" value="GCV_H/Fam206"/>
</dbReference>
<keyword evidence="2 3" id="KW-0450">Lipoyl</keyword>
<evidence type="ECO:0000313" key="6">
    <source>
        <dbReference type="EMBL" id="PPK77813.1"/>
    </source>
</evidence>
<comment type="subunit">
    <text evidence="3">The glycine cleavage system is composed of four proteins: P, T, L and H.</text>
</comment>
<organism evidence="6 7">
    <name type="scientific">Methylobacter tundripaludum</name>
    <dbReference type="NCBI Taxonomy" id="173365"/>
    <lineage>
        <taxon>Bacteria</taxon>
        <taxon>Pseudomonadati</taxon>
        <taxon>Pseudomonadota</taxon>
        <taxon>Gammaproteobacteria</taxon>
        <taxon>Methylococcales</taxon>
        <taxon>Methylococcaceae</taxon>
        <taxon>Methylobacter</taxon>
    </lineage>
</organism>
<dbReference type="GO" id="GO:0019464">
    <property type="term" value="P:glycine decarboxylation via glycine cleavage system"/>
    <property type="evidence" value="ECO:0007669"/>
    <property type="project" value="UniProtKB-UniRule"/>
</dbReference>
<dbReference type="HAMAP" id="MF_00272">
    <property type="entry name" value="GcvH"/>
    <property type="match status" value="1"/>
</dbReference>
<dbReference type="PANTHER" id="PTHR11715:SF3">
    <property type="entry name" value="GLYCINE CLEAVAGE SYSTEM H PROTEIN-RELATED"/>
    <property type="match status" value="1"/>
</dbReference>
<dbReference type="InterPro" id="IPR002930">
    <property type="entry name" value="GCV_H"/>
</dbReference>
<proteinExistence type="inferred from homology"/>
<evidence type="ECO:0000256" key="4">
    <source>
        <dbReference type="PIRSR" id="PIRSR617453-50"/>
    </source>
</evidence>
<gene>
    <name evidence="3" type="primary">gcvH</name>
    <name evidence="6" type="ORF">B0F87_101194</name>
</gene>
<dbReference type="GO" id="GO:0005960">
    <property type="term" value="C:glycine cleavage complex"/>
    <property type="evidence" value="ECO:0007669"/>
    <property type="project" value="InterPro"/>
</dbReference>
<dbReference type="PROSITE" id="PS00189">
    <property type="entry name" value="LIPOYL"/>
    <property type="match status" value="1"/>
</dbReference>
<dbReference type="InterPro" id="IPR000089">
    <property type="entry name" value="Biotin_lipoyl"/>
</dbReference>
<dbReference type="Gene3D" id="2.40.50.100">
    <property type="match status" value="1"/>
</dbReference>
<protein>
    <recommendedName>
        <fullName evidence="3">Glycine cleavage system H protein</fullName>
    </recommendedName>
</protein>
<dbReference type="CDD" id="cd06848">
    <property type="entry name" value="GCS_H"/>
    <property type="match status" value="1"/>
</dbReference>
<dbReference type="RefSeq" id="WP_104427264.1">
    <property type="nucleotide sequence ID" value="NZ_PTIZ01000001.1"/>
</dbReference>
<dbReference type="EMBL" id="PTIZ01000001">
    <property type="protein sequence ID" value="PPK77813.1"/>
    <property type="molecule type" value="Genomic_DNA"/>
</dbReference>
<feature type="modified residue" description="N6-lipoyllysine" evidence="3 4">
    <location>
        <position position="65"/>
    </location>
</feature>
<dbReference type="Pfam" id="PF01597">
    <property type="entry name" value="GCV_H"/>
    <property type="match status" value="1"/>
</dbReference>
<evidence type="ECO:0000256" key="3">
    <source>
        <dbReference type="HAMAP-Rule" id="MF_00272"/>
    </source>
</evidence>
<evidence type="ECO:0000256" key="1">
    <source>
        <dbReference type="ARBA" id="ARBA00009249"/>
    </source>
</evidence>
<sequence>MSAVPDNLKYAKTHEWAKMEDDNIIRVGITDFAQEELGDLVYIELPELGRKVTAQEQCAVVESVKTASDLFSPVSGEVVAVNEALVDEPEQVNDDAYGTWLFCIKANDPSELDALMNADAYQQMIEQ</sequence>
<dbReference type="AlphaFoldDB" id="A0A2S6HKA7"/>
<comment type="similarity">
    <text evidence="1 3">Belongs to the GcvH family.</text>
</comment>
<accession>A0A2S6HKA7</accession>
<dbReference type="GO" id="GO:0005829">
    <property type="term" value="C:cytosol"/>
    <property type="evidence" value="ECO:0007669"/>
    <property type="project" value="TreeGrafter"/>
</dbReference>
<evidence type="ECO:0000256" key="2">
    <source>
        <dbReference type="ARBA" id="ARBA00022823"/>
    </source>
</evidence>
<dbReference type="InterPro" id="IPR003016">
    <property type="entry name" value="2-oxoA_DH_lipoyl-BS"/>
</dbReference>